<gene>
    <name evidence="4" type="ORF">CKAN_01906400</name>
</gene>
<organism evidence="4 5">
    <name type="scientific">Cinnamomum micranthum f. kanehirae</name>
    <dbReference type="NCBI Taxonomy" id="337451"/>
    <lineage>
        <taxon>Eukaryota</taxon>
        <taxon>Viridiplantae</taxon>
        <taxon>Streptophyta</taxon>
        <taxon>Embryophyta</taxon>
        <taxon>Tracheophyta</taxon>
        <taxon>Spermatophyta</taxon>
        <taxon>Magnoliopsida</taxon>
        <taxon>Magnoliidae</taxon>
        <taxon>Laurales</taxon>
        <taxon>Lauraceae</taxon>
        <taxon>Cinnamomum</taxon>
    </lineage>
</organism>
<proteinExistence type="predicted"/>
<dbReference type="SUPFAM" id="SSF51735">
    <property type="entry name" value="NAD(P)-binding Rossmann-fold domains"/>
    <property type="match status" value="1"/>
</dbReference>
<sequence length="695" mass="77120">MDSNPMSPRLRPKSRIRVRIAHSPNHRIIVMLPDGNGRLLKIMARSILIIMAVVSFPWIRSTVGFINTDNHDYYHNDVGSMDDCFFLPILFRELHNEGLVRSGSRGVLIGEFGVPMLEDLEMDLVVYESGADFMRSIANGSLDFVFGDNQAVAGEFVERVLKIGGIMAVRMNGGNALDDVVVPPNYKIVYVHHFDATVVAMQKMGESALPPPAKRSLCGDAMDVRKAAMSGLEDVLLEPPQQLNSLELDQYVQRTKYLPDLIGVSLGQYPRRVFINVGLPGSEGWFERHYPARSQAFEMYNVEQEMDGGMVIGLSDWLGRIVREEEFVVMKAEADVVEEMVKSKAICLVDELFMECKQQGQSGNKVVAHGKAYWECLALLGQLRNEGIAVHQWYDLIAVSILLYYISWAIFSPTLSSPSQEDIDLDLGLDIARSFFRPIVQSTPPSPTKHHTRVSIVGPGKVSMAIAQTILTQGLVDELALVGHKPHKIQGEMLGLQHAAAFLPHTRIVASVDYAITAGSDLCIVTAGVGMIVGESRLDLLQRNLVLFFGIIPGLARHGPGSILLIVSNPVDVLTYVAWKLSGFPSNLVIGSGTNLDSSRFRFLISKHLDVNAHDVQAWIWATLGLGQAPFRQARSVALWSRVSVGAVPLLSFLKKQEIVYEKETLEKIHRAIVRSAYEVIRLKWGHWLLRGQPS</sequence>
<evidence type="ECO:0000259" key="2">
    <source>
        <dbReference type="Pfam" id="PF02866"/>
    </source>
</evidence>
<dbReference type="InterPro" id="IPR057192">
    <property type="entry name" value="DUF7870"/>
</dbReference>
<evidence type="ECO:0000259" key="3">
    <source>
        <dbReference type="Pfam" id="PF25276"/>
    </source>
</evidence>
<dbReference type="PANTHER" id="PTHR33597:SF11">
    <property type="entry name" value="OS07G0620600 PROTEIN"/>
    <property type="match status" value="1"/>
</dbReference>
<protein>
    <submittedName>
        <fullName evidence="4">L-lactate dehydrogenase B-like protein</fullName>
    </submittedName>
</protein>
<dbReference type="InterPro" id="IPR001557">
    <property type="entry name" value="L-lactate/malate_DH"/>
</dbReference>
<evidence type="ECO:0000259" key="1">
    <source>
        <dbReference type="Pfam" id="PF00056"/>
    </source>
</evidence>
<dbReference type="GO" id="GO:0016616">
    <property type="term" value="F:oxidoreductase activity, acting on the CH-OH group of donors, NAD or NADP as acceptor"/>
    <property type="evidence" value="ECO:0007669"/>
    <property type="project" value="InterPro"/>
</dbReference>
<dbReference type="Pfam" id="PF25276">
    <property type="entry name" value="DUF7870"/>
    <property type="match status" value="1"/>
</dbReference>
<dbReference type="PANTHER" id="PTHR33597">
    <property type="entry name" value="OS02G0760400 PROTEIN"/>
    <property type="match status" value="1"/>
</dbReference>
<dbReference type="STRING" id="337451.A0A443PGU6"/>
<evidence type="ECO:0000313" key="4">
    <source>
        <dbReference type="EMBL" id="RWR89989.1"/>
    </source>
</evidence>
<dbReference type="Proteomes" id="UP000283530">
    <property type="component" value="Unassembled WGS sequence"/>
</dbReference>
<keyword evidence="5" id="KW-1185">Reference proteome</keyword>
<dbReference type="Gene3D" id="3.90.110.10">
    <property type="entry name" value="Lactate dehydrogenase/glycoside hydrolase, family 4, C-terminal"/>
    <property type="match status" value="1"/>
</dbReference>
<dbReference type="Pfam" id="PF02866">
    <property type="entry name" value="Ldh_1_C"/>
    <property type="match status" value="1"/>
</dbReference>
<dbReference type="Pfam" id="PF00056">
    <property type="entry name" value="Ldh_1_N"/>
    <property type="match status" value="1"/>
</dbReference>
<dbReference type="InterPro" id="IPR036291">
    <property type="entry name" value="NAD(P)-bd_dom_sf"/>
</dbReference>
<dbReference type="InterPro" id="IPR022383">
    <property type="entry name" value="Lactate/malate_DH_C"/>
</dbReference>
<dbReference type="AlphaFoldDB" id="A0A443PGU6"/>
<reference evidence="4 5" key="1">
    <citation type="journal article" date="2019" name="Nat. Plants">
        <title>Stout camphor tree genome fills gaps in understanding of flowering plant genome evolution.</title>
        <authorList>
            <person name="Chaw S.M."/>
            <person name="Liu Y.C."/>
            <person name="Wu Y.W."/>
            <person name="Wang H.Y."/>
            <person name="Lin C.I."/>
            <person name="Wu C.S."/>
            <person name="Ke H.M."/>
            <person name="Chang L.Y."/>
            <person name="Hsu C.Y."/>
            <person name="Yang H.T."/>
            <person name="Sudianto E."/>
            <person name="Hsu M.H."/>
            <person name="Wu K.P."/>
            <person name="Wang L.N."/>
            <person name="Leebens-Mack J.H."/>
            <person name="Tsai I.J."/>
        </authorList>
    </citation>
    <scope>NUCLEOTIDE SEQUENCE [LARGE SCALE GENOMIC DNA]</scope>
    <source>
        <strain evidence="5">cv. Chaw 1501</strain>
        <tissue evidence="4">Young leaves</tissue>
    </source>
</reference>
<dbReference type="EMBL" id="QPKB01000008">
    <property type="protein sequence ID" value="RWR89989.1"/>
    <property type="molecule type" value="Genomic_DNA"/>
</dbReference>
<dbReference type="OrthoDB" id="1919622at2759"/>
<dbReference type="InterPro" id="IPR015955">
    <property type="entry name" value="Lactate_DH/Glyco_Ohase_4_C"/>
</dbReference>
<dbReference type="SUPFAM" id="SSF56327">
    <property type="entry name" value="LDH C-terminal domain-like"/>
    <property type="match status" value="1"/>
</dbReference>
<evidence type="ECO:0000313" key="5">
    <source>
        <dbReference type="Proteomes" id="UP000283530"/>
    </source>
</evidence>
<feature type="domain" description="Lactate/malate dehydrogenase C-terminal" evidence="2">
    <location>
        <begin position="594"/>
        <end position="684"/>
    </location>
</feature>
<comment type="caution">
    <text evidence="4">The sequence shown here is derived from an EMBL/GenBank/DDBJ whole genome shotgun (WGS) entry which is preliminary data.</text>
</comment>
<feature type="domain" description="DUF7870" evidence="3">
    <location>
        <begin position="229"/>
        <end position="394"/>
    </location>
</feature>
<dbReference type="PRINTS" id="PR00086">
    <property type="entry name" value="LLDHDRGNASE"/>
</dbReference>
<feature type="domain" description="Lactate/malate dehydrogenase N-terminal" evidence="1">
    <location>
        <begin position="453"/>
        <end position="591"/>
    </location>
</feature>
<dbReference type="InterPro" id="IPR001236">
    <property type="entry name" value="Lactate/malate_DH_N"/>
</dbReference>
<dbReference type="GO" id="GO:0019752">
    <property type="term" value="P:carboxylic acid metabolic process"/>
    <property type="evidence" value="ECO:0007669"/>
    <property type="project" value="InterPro"/>
</dbReference>
<dbReference type="Gene3D" id="3.40.50.720">
    <property type="entry name" value="NAD(P)-binding Rossmann-like Domain"/>
    <property type="match status" value="1"/>
</dbReference>
<accession>A0A443PGU6</accession>
<name>A0A443PGU6_9MAGN</name>